<dbReference type="SUPFAM" id="SSF54534">
    <property type="entry name" value="FKBP-like"/>
    <property type="match status" value="1"/>
</dbReference>
<accession>A0A7H0GX88</accession>
<reference evidence="9 10" key="1">
    <citation type="submission" date="2020-08" db="EMBL/GenBank/DDBJ databases">
        <title>Genome sequence of Hymenobacter qilianensis JCM 19763T.</title>
        <authorList>
            <person name="Hyun D.-W."/>
            <person name="Bae J.-W."/>
        </authorList>
    </citation>
    <scope>NUCLEOTIDE SEQUENCE [LARGE SCALE GENOMIC DNA]</scope>
    <source>
        <strain evidence="9 10">JCM 19763</strain>
    </source>
</reference>
<dbReference type="EC" id="5.2.1.8" evidence="6"/>
<evidence type="ECO:0000256" key="2">
    <source>
        <dbReference type="ARBA" id="ARBA00006577"/>
    </source>
</evidence>
<name>A0A7H0GX88_9BACT</name>
<feature type="signal peptide" evidence="7">
    <location>
        <begin position="1"/>
        <end position="26"/>
    </location>
</feature>
<feature type="chain" id="PRO_5028996849" description="Peptidyl-prolyl cis-trans isomerase" evidence="7">
    <location>
        <begin position="27"/>
        <end position="187"/>
    </location>
</feature>
<evidence type="ECO:0000256" key="5">
    <source>
        <dbReference type="PROSITE-ProRule" id="PRU00277"/>
    </source>
</evidence>
<dbReference type="EMBL" id="CP060784">
    <property type="protein sequence ID" value="QNP52904.1"/>
    <property type="molecule type" value="Genomic_DNA"/>
</dbReference>
<dbReference type="PANTHER" id="PTHR43811">
    <property type="entry name" value="FKBP-TYPE PEPTIDYL-PROLYL CIS-TRANS ISOMERASE FKPA"/>
    <property type="match status" value="1"/>
</dbReference>
<keyword evidence="4 5" id="KW-0413">Isomerase</keyword>
<dbReference type="RefSeq" id="WP_187733139.1">
    <property type="nucleotide sequence ID" value="NZ_CP060784.1"/>
</dbReference>
<sequence length="187" mass="20962">MMKTFSNYPLLNRLLLLLLAVGPFLAACGDTETEKYAKRLRAQEEEYKGKDEIKIQAYLTSNNITEFTRMPSGLFMIPIVNGTGPQVKAGNRVAVKYRGTFLENGVVFDSSFDRRIPCDCGEFLIGSGEVIKGWDQAFVEMKKGDRKMLIIPSYLAYGPTGKQNATGSYDILPNQVLIFDVEITEIR</sequence>
<dbReference type="KEGG" id="hqi:H9L05_04125"/>
<evidence type="ECO:0000256" key="4">
    <source>
        <dbReference type="ARBA" id="ARBA00023235"/>
    </source>
</evidence>
<evidence type="ECO:0000256" key="7">
    <source>
        <dbReference type="SAM" id="SignalP"/>
    </source>
</evidence>
<dbReference type="Gene3D" id="3.10.50.40">
    <property type="match status" value="1"/>
</dbReference>
<keyword evidence="10" id="KW-1185">Reference proteome</keyword>
<dbReference type="PROSITE" id="PS51257">
    <property type="entry name" value="PROKAR_LIPOPROTEIN"/>
    <property type="match status" value="1"/>
</dbReference>
<feature type="domain" description="PPIase FKBP-type" evidence="8">
    <location>
        <begin position="90"/>
        <end position="187"/>
    </location>
</feature>
<keyword evidence="3 5" id="KW-0697">Rotamase</keyword>
<evidence type="ECO:0000256" key="6">
    <source>
        <dbReference type="RuleBase" id="RU003915"/>
    </source>
</evidence>
<dbReference type="GO" id="GO:0000785">
    <property type="term" value="C:chromatin"/>
    <property type="evidence" value="ECO:0007669"/>
    <property type="project" value="TreeGrafter"/>
</dbReference>
<evidence type="ECO:0000259" key="8">
    <source>
        <dbReference type="PROSITE" id="PS50059"/>
    </source>
</evidence>
<proteinExistence type="inferred from homology"/>
<dbReference type="Pfam" id="PF00254">
    <property type="entry name" value="FKBP_C"/>
    <property type="match status" value="1"/>
</dbReference>
<keyword evidence="7" id="KW-0732">Signal</keyword>
<comment type="similarity">
    <text evidence="2 6">Belongs to the FKBP-type PPIase family.</text>
</comment>
<evidence type="ECO:0000313" key="10">
    <source>
        <dbReference type="Proteomes" id="UP000516093"/>
    </source>
</evidence>
<evidence type="ECO:0000256" key="3">
    <source>
        <dbReference type="ARBA" id="ARBA00023110"/>
    </source>
</evidence>
<dbReference type="GO" id="GO:0003755">
    <property type="term" value="F:peptidyl-prolyl cis-trans isomerase activity"/>
    <property type="evidence" value="ECO:0007669"/>
    <property type="project" value="UniProtKB-UniRule"/>
</dbReference>
<evidence type="ECO:0000256" key="1">
    <source>
        <dbReference type="ARBA" id="ARBA00000971"/>
    </source>
</evidence>
<comment type="catalytic activity">
    <reaction evidence="1 5 6">
        <text>[protein]-peptidylproline (omega=180) = [protein]-peptidylproline (omega=0)</text>
        <dbReference type="Rhea" id="RHEA:16237"/>
        <dbReference type="Rhea" id="RHEA-COMP:10747"/>
        <dbReference type="Rhea" id="RHEA-COMP:10748"/>
        <dbReference type="ChEBI" id="CHEBI:83833"/>
        <dbReference type="ChEBI" id="CHEBI:83834"/>
        <dbReference type="EC" id="5.2.1.8"/>
    </reaction>
</comment>
<organism evidence="9 10">
    <name type="scientific">Hymenobacter qilianensis</name>
    <dbReference type="NCBI Taxonomy" id="1385715"/>
    <lineage>
        <taxon>Bacteria</taxon>
        <taxon>Pseudomonadati</taxon>
        <taxon>Bacteroidota</taxon>
        <taxon>Cytophagia</taxon>
        <taxon>Cytophagales</taxon>
        <taxon>Hymenobacteraceae</taxon>
        <taxon>Hymenobacter</taxon>
    </lineage>
</organism>
<dbReference type="InterPro" id="IPR001179">
    <property type="entry name" value="PPIase_FKBP_dom"/>
</dbReference>
<evidence type="ECO:0000313" key="9">
    <source>
        <dbReference type="EMBL" id="QNP52904.1"/>
    </source>
</evidence>
<dbReference type="PANTHER" id="PTHR43811:SF19">
    <property type="entry name" value="39 KDA FK506-BINDING NUCLEAR PROTEIN"/>
    <property type="match status" value="1"/>
</dbReference>
<dbReference type="AlphaFoldDB" id="A0A7H0GX88"/>
<dbReference type="Proteomes" id="UP000516093">
    <property type="component" value="Chromosome"/>
</dbReference>
<dbReference type="InterPro" id="IPR046357">
    <property type="entry name" value="PPIase_dom_sf"/>
</dbReference>
<protein>
    <recommendedName>
        <fullName evidence="6">Peptidyl-prolyl cis-trans isomerase</fullName>
        <ecNumber evidence="6">5.2.1.8</ecNumber>
    </recommendedName>
</protein>
<dbReference type="PROSITE" id="PS50059">
    <property type="entry name" value="FKBP_PPIASE"/>
    <property type="match status" value="1"/>
</dbReference>
<gene>
    <name evidence="9" type="ORF">H9L05_04125</name>
</gene>